<evidence type="ECO:0000259" key="3">
    <source>
        <dbReference type="Pfam" id="PF00005"/>
    </source>
</evidence>
<evidence type="ECO:0000256" key="2">
    <source>
        <dbReference type="ARBA" id="ARBA00022448"/>
    </source>
</evidence>
<name>M9LR82_PAEPP</name>
<dbReference type="AlphaFoldDB" id="M9LR82"/>
<dbReference type="PANTHER" id="PTHR43335:SF4">
    <property type="entry name" value="ABC TRANSPORTER, ATP-BINDING PROTEIN"/>
    <property type="match status" value="1"/>
</dbReference>
<reference evidence="4 5" key="1">
    <citation type="submission" date="2012-10" db="EMBL/GenBank/DDBJ databases">
        <title>Draft Genome Sequence of Paenibacillus popilliae ATCC 14706T.</title>
        <authorList>
            <person name="Iiyama K."/>
            <person name="Mori K."/>
            <person name="Mon H."/>
            <person name="Chieda Y."/>
            <person name="Lee J.M."/>
            <person name="Kusakabe T."/>
            <person name="Tashiro K."/>
            <person name="Asano S."/>
            <person name="Yasunaga-Aoki C."/>
            <person name="Shimizu S."/>
        </authorList>
    </citation>
    <scope>NUCLEOTIDE SEQUENCE [LARGE SCALE GENOMIC DNA]</scope>
    <source>
        <strain evidence="4 5">ATCC 14706</strain>
    </source>
</reference>
<dbReference type="Gene3D" id="3.40.50.300">
    <property type="entry name" value="P-loop containing nucleotide triphosphate hydrolases"/>
    <property type="match status" value="1"/>
</dbReference>
<dbReference type="OrthoDB" id="9804819at2"/>
<comment type="caution">
    <text evidence="4">The sequence shown here is derived from an EMBL/GenBank/DDBJ whole genome shotgun (WGS) entry which is preliminary data.</text>
</comment>
<evidence type="ECO:0000313" key="5">
    <source>
        <dbReference type="Proteomes" id="UP000029453"/>
    </source>
</evidence>
<keyword evidence="2" id="KW-0813">Transport</keyword>
<comment type="similarity">
    <text evidence="1">Belongs to the ABC transporter superfamily.</text>
</comment>
<evidence type="ECO:0000256" key="1">
    <source>
        <dbReference type="ARBA" id="ARBA00005417"/>
    </source>
</evidence>
<dbReference type="EMBL" id="BALG01000246">
    <property type="protein sequence ID" value="GAC43736.1"/>
    <property type="molecule type" value="Genomic_DNA"/>
</dbReference>
<feature type="non-terminal residue" evidence="4">
    <location>
        <position position="1"/>
    </location>
</feature>
<accession>M9LR82</accession>
<sequence length="121" mass="13753">SAFQNLKYLASIRNVMSEADIKDVLRTVDLDPNSKQAVKKFSLGMKQRLAIAQAIMEYPKLLILDEPFNGLDKNGVDKMRALLLELKQKGTTILVTSHHREDIDILCDSVYEINHKQLQSI</sequence>
<dbReference type="Pfam" id="PF00005">
    <property type="entry name" value="ABC_tran"/>
    <property type="match status" value="1"/>
</dbReference>
<dbReference type="GO" id="GO:0016887">
    <property type="term" value="F:ATP hydrolysis activity"/>
    <property type="evidence" value="ECO:0007669"/>
    <property type="project" value="InterPro"/>
</dbReference>
<organism evidence="4 5">
    <name type="scientific">Paenibacillus popilliae ATCC 14706</name>
    <dbReference type="NCBI Taxonomy" id="1212764"/>
    <lineage>
        <taxon>Bacteria</taxon>
        <taxon>Bacillati</taxon>
        <taxon>Bacillota</taxon>
        <taxon>Bacilli</taxon>
        <taxon>Bacillales</taxon>
        <taxon>Paenibacillaceae</taxon>
        <taxon>Paenibacillus</taxon>
    </lineage>
</organism>
<proteinExistence type="inferred from homology"/>
<dbReference type="Proteomes" id="UP000029453">
    <property type="component" value="Unassembled WGS sequence"/>
</dbReference>
<dbReference type="GO" id="GO:0005524">
    <property type="term" value="F:ATP binding"/>
    <property type="evidence" value="ECO:0007669"/>
    <property type="project" value="InterPro"/>
</dbReference>
<evidence type="ECO:0000313" key="4">
    <source>
        <dbReference type="EMBL" id="GAC43736.1"/>
    </source>
</evidence>
<dbReference type="InterPro" id="IPR003439">
    <property type="entry name" value="ABC_transporter-like_ATP-bd"/>
</dbReference>
<dbReference type="RefSeq" id="WP_006287436.1">
    <property type="nucleotide sequence ID" value="NZ_BALG01000246.1"/>
</dbReference>
<dbReference type="SUPFAM" id="SSF52540">
    <property type="entry name" value="P-loop containing nucleoside triphosphate hydrolases"/>
    <property type="match status" value="1"/>
</dbReference>
<dbReference type="PANTHER" id="PTHR43335">
    <property type="entry name" value="ABC TRANSPORTER, ATP-BINDING PROTEIN"/>
    <property type="match status" value="1"/>
</dbReference>
<dbReference type="InterPro" id="IPR027417">
    <property type="entry name" value="P-loop_NTPase"/>
</dbReference>
<feature type="domain" description="ABC transporter" evidence="3">
    <location>
        <begin position="9"/>
        <end position="69"/>
    </location>
</feature>
<gene>
    <name evidence="4" type="ORF">PPOP_3136</name>
</gene>
<protein>
    <submittedName>
        <fullName evidence="4">ATPase component</fullName>
    </submittedName>
</protein>
<keyword evidence="5" id="KW-1185">Reference proteome</keyword>